<feature type="transmembrane region" description="Helical" evidence="2">
    <location>
        <begin position="136"/>
        <end position="159"/>
    </location>
</feature>
<dbReference type="AlphaFoldDB" id="A0A927M1E1"/>
<evidence type="ECO:0000256" key="1">
    <source>
        <dbReference type="SAM" id="MobiDB-lite"/>
    </source>
</evidence>
<accession>A0A927M1E1</accession>
<feature type="transmembrane region" description="Helical" evidence="2">
    <location>
        <begin position="110"/>
        <end position="129"/>
    </location>
</feature>
<reference evidence="3" key="1">
    <citation type="submission" date="2020-10" db="EMBL/GenBank/DDBJ databases">
        <title>Sequencing the genomes of 1000 actinobacteria strains.</title>
        <authorList>
            <person name="Klenk H.-P."/>
        </authorList>
    </citation>
    <scope>NUCLEOTIDE SEQUENCE</scope>
    <source>
        <strain evidence="3">DSM 46832</strain>
    </source>
</reference>
<dbReference type="Proteomes" id="UP000649753">
    <property type="component" value="Unassembled WGS sequence"/>
</dbReference>
<protein>
    <submittedName>
        <fullName evidence="3">Uncharacterized protein</fullName>
    </submittedName>
</protein>
<keyword evidence="2" id="KW-0812">Transmembrane</keyword>
<keyword evidence="4" id="KW-1185">Reference proteome</keyword>
<feature type="transmembrane region" description="Helical" evidence="2">
    <location>
        <begin position="83"/>
        <end position="104"/>
    </location>
</feature>
<dbReference type="EMBL" id="JADBEB010000001">
    <property type="protein sequence ID" value="MBE1486378.1"/>
    <property type="molecule type" value="Genomic_DNA"/>
</dbReference>
<evidence type="ECO:0000256" key="2">
    <source>
        <dbReference type="SAM" id="Phobius"/>
    </source>
</evidence>
<evidence type="ECO:0000313" key="3">
    <source>
        <dbReference type="EMBL" id="MBE1486378.1"/>
    </source>
</evidence>
<keyword evidence="2" id="KW-0472">Membrane</keyword>
<comment type="caution">
    <text evidence="3">The sequence shown here is derived from an EMBL/GenBank/DDBJ whole genome shotgun (WGS) entry which is preliminary data.</text>
</comment>
<evidence type="ECO:0000313" key="4">
    <source>
        <dbReference type="Proteomes" id="UP000649753"/>
    </source>
</evidence>
<gene>
    <name evidence="3" type="ORF">H4W31_002016</name>
</gene>
<keyword evidence="2" id="KW-1133">Transmembrane helix</keyword>
<organism evidence="3 4">
    <name type="scientific">Plantactinospora soyae</name>
    <dbReference type="NCBI Taxonomy" id="1544732"/>
    <lineage>
        <taxon>Bacteria</taxon>
        <taxon>Bacillati</taxon>
        <taxon>Actinomycetota</taxon>
        <taxon>Actinomycetes</taxon>
        <taxon>Micromonosporales</taxon>
        <taxon>Micromonosporaceae</taxon>
        <taxon>Plantactinospora</taxon>
    </lineage>
</organism>
<name>A0A927M1E1_9ACTN</name>
<proteinExistence type="predicted"/>
<feature type="region of interest" description="Disordered" evidence="1">
    <location>
        <begin position="1"/>
        <end position="73"/>
    </location>
</feature>
<sequence>MAEQPAFRPWPDASRPGGGYPEVRQPGRSGPAALPPGDVLRSGPQVGSVWTPPPAVHSPSGLFPAGPPPNSHPTYREPHPARVGSVFAGAGATAVWLLVFGLLGHDLRGYVLWTLFAGGVAWLVALVLTARGDRGVGAGIALAGALGWAIAAAAVAVRWSSAADWPLW</sequence>